<dbReference type="EMBL" id="JAAGOA010000018">
    <property type="protein sequence ID" value="NEE02888.1"/>
    <property type="molecule type" value="Genomic_DNA"/>
</dbReference>
<dbReference type="AlphaFoldDB" id="A0A6L9SEB0"/>
<dbReference type="RefSeq" id="WP_163742119.1">
    <property type="nucleotide sequence ID" value="NZ_JAAGOA010000018.1"/>
</dbReference>
<dbReference type="InterPro" id="IPR032466">
    <property type="entry name" value="Metal_Hydrolase"/>
</dbReference>
<proteinExistence type="predicted"/>
<dbReference type="InterPro" id="IPR050287">
    <property type="entry name" value="MTA/SAH_deaminase"/>
</dbReference>
<dbReference type="Gene3D" id="3.20.20.140">
    <property type="entry name" value="Metal-dependent hydrolases"/>
    <property type="match status" value="1"/>
</dbReference>
<keyword evidence="5" id="KW-1185">Reference proteome</keyword>
<gene>
    <name evidence="4" type="ORF">G1H10_22240</name>
</gene>
<evidence type="ECO:0000313" key="4">
    <source>
        <dbReference type="EMBL" id="NEE02888.1"/>
    </source>
</evidence>
<protein>
    <submittedName>
        <fullName evidence="4">Formimidoylglutamate deiminase</fullName>
        <ecNumber evidence="4">3.5.3.13</ecNumber>
    </submittedName>
</protein>
<dbReference type="Gene3D" id="2.30.40.10">
    <property type="entry name" value="Urease, subunit C, domain 1"/>
    <property type="match status" value="1"/>
</dbReference>
<dbReference type="NCBIfam" id="NF006681">
    <property type="entry name" value="PRK09229.1-2"/>
    <property type="match status" value="1"/>
</dbReference>
<dbReference type="Pfam" id="PF01979">
    <property type="entry name" value="Amidohydro_1"/>
    <property type="match status" value="1"/>
</dbReference>
<dbReference type="PANTHER" id="PTHR43794">
    <property type="entry name" value="AMINOHYDROLASE SSNA-RELATED"/>
    <property type="match status" value="1"/>
</dbReference>
<sequence>MTFWAERAWVSAASGSGSHGEQRNQHSRGSRGSGLELAERVRIETSGGAITAVRTGVGPEPADVRLPGVVFPGFANAHSHAFHRALRGRTHGDGGTFWTWRDSMYTVAQGLTPESYHRLARTVYREMVLAGATVVGEFHYLHHAPDGSPYADPNEMGLALIQAAADAGIRLTLVDTCYLQGGIRTPLAGPQRRFGDGTAERWAERVQRLKDVVAAPMGTVDDQPARHHRGTTPDVLVGAAVHSVRAVPETAIGTVAAWSESAHAPLHVHLSEQPAENDACLAEYGRTPARVLADAGALGPGTTAVHATHLSEEDIQLLGSTGTAVCACPTTEQDLADGISPMGALDAAGSTVCLGSDQHAVIDLLTEARLLEMHERLATGRRGRFSPAELVATLTARGHTALGWPANGRIAVGAAADLVAVRTDTVRTAGADPAQLVLTASSADVATVVVGGRIVVDGGEHRLLPHDHQSPALPLTGTTVDDHVCGGKGAQR</sequence>
<name>A0A6L9SEB0_9ACTN</name>
<evidence type="ECO:0000313" key="5">
    <source>
        <dbReference type="Proteomes" id="UP000475214"/>
    </source>
</evidence>
<dbReference type="InterPro" id="IPR010252">
    <property type="entry name" value="HutF"/>
</dbReference>
<dbReference type="Proteomes" id="UP000475214">
    <property type="component" value="Unassembled WGS sequence"/>
</dbReference>
<accession>A0A6L9SEB0</accession>
<evidence type="ECO:0000259" key="3">
    <source>
        <dbReference type="Pfam" id="PF01979"/>
    </source>
</evidence>
<dbReference type="EC" id="3.5.3.13" evidence="4"/>
<dbReference type="SUPFAM" id="SSF51338">
    <property type="entry name" value="Composite domain of metallo-dependent hydrolases"/>
    <property type="match status" value="1"/>
</dbReference>
<organism evidence="4 5">
    <name type="scientific">Phytoactinopolyspora halotolerans</name>
    <dbReference type="NCBI Taxonomy" id="1981512"/>
    <lineage>
        <taxon>Bacteria</taxon>
        <taxon>Bacillati</taxon>
        <taxon>Actinomycetota</taxon>
        <taxon>Actinomycetes</taxon>
        <taxon>Jiangellales</taxon>
        <taxon>Jiangellaceae</taxon>
        <taxon>Phytoactinopolyspora</taxon>
    </lineage>
</organism>
<reference evidence="4 5" key="1">
    <citation type="submission" date="2020-02" db="EMBL/GenBank/DDBJ databases">
        <authorList>
            <person name="Li X.-J."/>
            <person name="Han X.-M."/>
        </authorList>
    </citation>
    <scope>NUCLEOTIDE SEQUENCE [LARGE SCALE GENOMIC DNA]</scope>
    <source>
        <strain evidence="4 5">CCTCC AB 2017055</strain>
    </source>
</reference>
<dbReference type="InterPro" id="IPR011059">
    <property type="entry name" value="Metal-dep_hydrolase_composite"/>
</dbReference>
<dbReference type="GO" id="GO:0050416">
    <property type="term" value="F:formimidoylglutamate deiminase activity"/>
    <property type="evidence" value="ECO:0007669"/>
    <property type="project" value="UniProtKB-EC"/>
</dbReference>
<feature type="domain" description="Amidohydrolase-related" evidence="3">
    <location>
        <begin position="69"/>
        <end position="455"/>
    </location>
</feature>
<dbReference type="SUPFAM" id="SSF51556">
    <property type="entry name" value="Metallo-dependent hydrolases"/>
    <property type="match status" value="1"/>
</dbReference>
<feature type="region of interest" description="Disordered" evidence="2">
    <location>
        <begin position="14"/>
        <end position="36"/>
    </location>
</feature>
<dbReference type="InterPro" id="IPR006680">
    <property type="entry name" value="Amidohydro-rel"/>
</dbReference>
<evidence type="ECO:0000256" key="1">
    <source>
        <dbReference type="ARBA" id="ARBA00022801"/>
    </source>
</evidence>
<comment type="caution">
    <text evidence="4">The sequence shown here is derived from an EMBL/GenBank/DDBJ whole genome shotgun (WGS) entry which is preliminary data.</text>
</comment>
<dbReference type="PANTHER" id="PTHR43794:SF11">
    <property type="entry name" value="AMIDOHYDROLASE-RELATED DOMAIN-CONTAINING PROTEIN"/>
    <property type="match status" value="1"/>
</dbReference>
<keyword evidence="1 4" id="KW-0378">Hydrolase</keyword>
<dbReference type="NCBIfam" id="TIGR02022">
    <property type="entry name" value="hutF"/>
    <property type="match status" value="1"/>
</dbReference>
<evidence type="ECO:0000256" key="2">
    <source>
        <dbReference type="SAM" id="MobiDB-lite"/>
    </source>
</evidence>